<dbReference type="SUPFAM" id="SSF46689">
    <property type="entry name" value="Homeodomain-like"/>
    <property type="match status" value="1"/>
</dbReference>
<evidence type="ECO:0000256" key="3">
    <source>
        <dbReference type="ARBA" id="ARBA00023163"/>
    </source>
</evidence>
<evidence type="ECO:0000259" key="4">
    <source>
        <dbReference type="PROSITE" id="PS51071"/>
    </source>
</evidence>
<evidence type="ECO:0000313" key="7">
    <source>
        <dbReference type="Proteomes" id="UP000019102"/>
    </source>
</evidence>
<name>W4VHC0_9BACI</name>
<dbReference type="PROSITE" id="PS51464">
    <property type="entry name" value="SIS"/>
    <property type="match status" value="1"/>
</dbReference>
<dbReference type="Pfam" id="PF01380">
    <property type="entry name" value="SIS"/>
    <property type="match status" value="1"/>
</dbReference>
<dbReference type="PROSITE" id="PS51071">
    <property type="entry name" value="HTH_RPIR"/>
    <property type="match status" value="1"/>
</dbReference>
<dbReference type="GO" id="GO:0003700">
    <property type="term" value="F:DNA-binding transcription factor activity"/>
    <property type="evidence" value="ECO:0007669"/>
    <property type="project" value="InterPro"/>
</dbReference>
<dbReference type="Proteomes" id="UP000019102">
    <property type="component" value="Unassembled WGS sequence"/>
</dbReference>
<dbReference type="Gene3D" id="1.10.10.10">
    <property type="entry name" value="Winged helix-like DNA-binding domain superfamily/Winged helix DNA-binding domain"/>
    <property type="match status" value="1"/>
</dbReference>
<organism evidence="6 7">
    <name type="scientific">Gracilibacillus boraciitolerans JCM 21714</name>
    <dbReference type="NCBI Taxonomy" id="1298598"/>
    <lineage>
        <taxon>Bacteria</taxon>
        <taxon>Bacillati</taxon>
        <taxon>Bacillota</taxon>
        <taxon>Bacilli</taxon>
        <taxon>Bacillales</taxon>
        <taxon>Bacillaceae</taxon>
        <taxon>Gracilibacillus</taxon>
    </lineage>
</organism>
<feature type="domain" description="HTH rpiR-type" evidence="4">
    <location>
        <begin position="5"/>
        <end position="82"/>
    </location>
</feature>
<dbReference type="InterPro" id="IPR001347">
    <property type="entry name" value="SIS_dom"/>
</dbReference>
<keyword evidence="2" id="KW-0238">DNA-binding</keyword>
<dbReference type="Pfam" id="PF01418">
    <property type="entry name" value="HTH_6"/>
    <property type="match status" value="1"/>
</dbReference>
<dbReference type="PANTHER" id="PTHR30514">
    <property type="entry name" value="GLUCOKINASE"/>
    <property type="match status" value="1"/>
</dbReference>
<evidence type="ECO:0000313" key="6">
    <source>
        <dbReference type="EMBL" id="GAE92795.1"/>
    </source>
</evidence>
<evidence type="ECO:0000256" key="2">
    <source>
        <dbReference type="ARBA" id="ARBA00023125"/>
    </source>
</evidence>
<dbReference type="PANTHER" id="PTHR30514:SF1">
    <property type="entry name" value="HTH-TYPE TRANSCRIPTIONAL REGULATOR HEXR-RELATED"/>
    <property type="match status" value="1"/>
</dbReference>
<keyword evidence="7" id="KW-1185">Reference proteome</keyword>
<gene>
    <name evidence="6" type="ORF">JCM21714_1813</name>
</gene>
<dbReference type="SUPFAM" id="SSF53697">
    <property type="entry name" value="SIS domain"/>
    <property type="match status" value="1"/>
</dbReference>
<protein>
    <submittedName>
        <fullName evidence="6">Sialic acid utilization regulator</fullName>
    </submittedName>
</protein>
<dbReference type="eggNOG" id="COG1737">
    <property type="taxonomic scope" value="Bacteria"/>
</dbReference>
<dbReference type="InterPro" id="IPR046348">
    <property type="entry name" value="SIS_dom_sf"/>
</dbReference>
<accession>W4VHC0</accession>
<keyword evidence="3" id="KW-0804">Transcription</keyword>
<evidence type="ECO:0000256" key="1">
    <source>
        <dbReference type="ARBA" id="ARBA00023015"/>
    </source>
</evidence>
<dbReference type="InterPro" id="IPR009057">
    <property type="entry name" value="Homeodomain-like_sf"/>
</dbReference>
<dbReference type="AlphaFoldDB" id="W4VHC0"/>
<dbReference type="STRING" id="1298598.JCM21714_1813"/>
<sequence length="284" mass="31964">MTQPQNCLRRIQQEYDSFSKTEKKIADYVIAAPDSFVHKTIDEVAGELNIAISSVFRFTKTMGGYKGYQAMKIAIVSEISDSVKGIVEDQIEELDDEENITEKIFNQNIRMFKESIKVMDFGLIKKSVQYMLNAGQVHFYGFGSSSIVALDAQHKFMDSGLNTASYSDLHMQLKAATMLRKDDVAILISQSSSEEQFNKVLDEVKATEAKVIVITNKSNAKLQKKADVVLKTTTMNYSENDPNETISRIVQLSLIDSIYANVMSSKDNVVKQTFGKLKNYLVKE</sequence>
<evidence type="ECO:0000259" key="5">
    <source>
        <dbReference type="PROSITE" id="PS51464"/>
    </source>
</evidence>
<dbReference type="CDD" id="cd05013">
    <property type="entry name" value="SIS_RpiR"/>
    <property type="match status" value="1"/>
</dbReference>
<dbReference type="InterPro" id="IPR047640">
    <property type="entry name" value="RpiR-like"/>
</dbReference>
<feature type="domain" description="SIS" evidence="5">
    <location>
        <begin position="127"/>
        <end position="268"/>
    </location>
</feature>
<dbReference type="InterPro" id="IPR035472">
    <property type="entry name" value="RpiR-like_SIS"/>
</dbReference>
<dbReference type="InterPro" id="IPR036388">
    <property type="entry name" value="WH-like_DNA-bd_sf"/>
</dbReference>
<dbReference type="GO" id="GO:0003677">
    <property type="term" value="F:DNA binding"/>
    <property type="evidence" value="ECO:0007669"/>
    <property type="project" value="UniProtKB-KW"/>
</dbReference>
<proteinExistence type="predicted"/>
<comment type="caution">
    <text evidence="6">The sequence shown here is derived from an EMBL/GenBank/DDBJ whole genome shotgun (WGS) entry which is preliminary data.</text>
</comment>
<dbReference type="EMBL" id="BAVS01000007">
    <property type="protein sequence ID" value="GAE92795.1"/>
    <property type="molecule type" value="Genomic_DNA"/>
</dbReference>
<dbReference type="GO" id="GO:1901135">
    <property type="term" value="P:carbohydrate derivative metabolic process"/>
    <property type="evidence" value="ECO:0007669"/>
    <property type="project" value="InterPro"/>
</dbReference>
<dbReference type="GO" id="GO:0097367">
    <property type="term" value="F:carbohydrate derivative binding"/>
    <property type="evidence" value="ECO:0007669"/>
    <property type="project" value="InterPro"/>
</dbReference>
<dbReference type="Gene3D" id="3.40.50.10490">
    <property type="entry name" value="Glucose-6-phosphate isomerase like protein, domain 1"/>
    <property type="match status" value="1"/>
</dbReference>
<reference evidence="6 7" key="1">
    <citation type="journal article" date="2014" name="Genome Announc.">
        <title>Draft Genome Sequence of the Boron-Tolerant and Moderately Halotolerant Bacterium Gracilibacillus boraciitolerans JCM 21714T.</title>
        <authorList>
            <person name="Ahmed I."/>
            <person name="Oshima K."/>
            <person name="Suda W."/>
            <person name="Kitamura K."/>
            <person name="Iida T."/>
            <person name="Ohmori Y."/>
            <person name="Fujiwara T."/>
            <person name="Hattori M."/>
            <person name="Ohkuma M."/>
        </authorList>
    </citation>
    <scope>NUCLEOTIDE SEQUENCE [LARGE SCALE GENOMIC DNA]</scope>
    <source>
        <strain evidence="6 7">JCM 21714</strain>
    </source>
</reference>
<dbReference type="OrthoDB" id="3684496at2"/>
<keyword evidence="1" id="KW-0805">Transcription regulation</keyword>
<dbReference type="InterPro" id="IPR000281">
    <property type="entry name" value="HTH_RpiR"/>
</dbReference>